<comment type="caution">
    <text evidence="7">The sequence shown here is derived from an EMBL/GenBank/DDBJ whole genome shotgun (WGS) entry which is preliminary data.</text>
</comment>
<dbReference type="Proteomes" id="UP001239909">
    <property type="component" value="Unassembled WGS sequence"/>
</dbReference>
<evidence type="ECO:0000256" key="1">
    <source>
        <dbReference type="ARBA" id="ARBA00001974"/>
    </source>
</evidence>
<proteinExistence type="inferred from homology"/>
<keyword evidence="5" id="KW-0560">Oxidoreductase</keyword>
<dbReference type="Pfam" id="PF01565">
    <property type="entry name" value="FAD_binding_4"/>
    <property type="match status" value="1"/>
</dbReference>
<evidence type="ECO:0000256" key="3">
    <source>
        <dbReference type="ARBA" id="ARBA00022630"/>
    </source>
</evidence>
<comment type="similarity">
    <text evidence="2">Belongs to the oxygen-dependent FAD-linked oxidoreductase family.</text>
</comment>
<accession>A0ABQ6LCB5</accession>
<dbReference type="InterPro" id="IPR016167">
    <property type="entry name" value="FAD-bd_PCMH_sub1"/>
</dbReference>
<evidence type="ECO:0000256" key="2">
    <source>
        <dbReference type="ARBA" id="ARBA00005466"/>
    </source>
</evidence>
<evidence type="ECO:0000313" key="7">
    <source>
        <dbReference type="EMBL" id="GMG81004.1"/>
    </source>
</evidence>
<keyword evidence="3" id="KW-0285">Flavoprotein</keyword>
<dbReference type="EMBL" id="BSYI01000001">
    <property type="protein sequence ID" value="GMG81004.1"/>
    <property type="molecule type" value="Genomic_DNA"/>
</dbReference>
<sequence length="461" mass="48060">MDSADPLAPLDRRLGRRLIRPGDADYDTARQVWNAMIDRRPAAIARCRSVEDVVAAVAACRAAGRVAAIRGGGHNIAGSAVADDALVIDLSDMRGVTVDPAARIARVQGGALLADLDAAAQAHGLAVPAGVISSTGVAGLTLGGGFGWLSRRFGLAADNLLAVRLVTAAGRVVEATPDATPELFWALRGGGGNFGVAVEFAFRLHAVGPEVLFGPTVFPLEAAEVTLAAWGAFCAGAPREACVWADLLTAPPLPFLDDRHHGRKVLSLMQCWSGDPAEGASVLAPLRELPEAIGDAVAVRPYVEAQRMLDAAYEAGARNYWSASNVAGIVDPLPRLLAERAAILPTPASDILICQLGGAIDDVAPEDSAYPHRGVGFSITAGARWTDPADDARCTGWLRETAAAFRPHAQPGAYVNFIPEGGRTADAFGANLARLAAVKAVHDPENLFRSNQNILPGRSPA</sequence>
<dbReference type="PROSITE" id="PS51387">
    <property type="entry name" value="FAD_PCMH"/>
    <property type="match status" value="1"/>
</dbReference>
<comment type="cofactor">
    <cofactor evidence="1">
        <name>FAD</name>
        <dbReference type="ChEBI" id="CHEBI:57692"/>
    </cofactor>
</comment>
<evidence type="ECO:0000256" key="4">
    <source>
        <dbReference type="ARBA" id="ARBA00022827"/>
    </source>
</evidence>
<dbReference type="Gene3D" id="3.30.465.10">
    <property type="match status" value="1"/>
</dbReference>
<reference evidence="7 8" key="1">
    <citation type="submission" date="2023-04" db="EMBL/GenBank/DDBJ databases">
        <title>Marinoamorphus aggregata gen. nov., sp. Nov., isolate from tissue of brittle star Ophioplocus japonicus.</title>
        <authorList>
            <person name="Kawano K."/>
            <person name="Sawayama S."/>
            <person name="Nakagawa S."/>
        </authorList>
    </citation>
    <scope>NUCLEOTIDE SEQUENCE [LARGE SCALE GENOMIC DNA]</scope>
    <source>
        <strain evidence="7 8">NKW23</strain>
    </source>
</reference>
<name>A0ABQ6LCB5_9RHOB</name>
<feature type="domain" description="FAD-binding PCMH-type" evidence="6">
    <location>
        <begin position="37"/>
        <end position="207"/>
    </location>
</feature>
<organism evidence="7 8">
    <name type="scientific">Paralimibaculum aggregatum</name>
    <dbReference type="NCBI Taxonomy" id="3036245"/>
    <lineage>
        <taxon>Bacteria</taxon>
        <taxon>Pseudomonadati</taxon>
        <taxon>Pseudomonadota</taxon>
        <taxon>Alphaproteobacteria</taxon>
        <taxon>Rhodobacterales</taxon>
        <taxon>Paracoccaceae</taxon>
        <taxon>Paralimibaculum</taxon>
    </lineage>
</organism>
<dbReference type="InterPro" id="IPR006094">
    <property type="entry name" value="Oxid_FAD_bind_N"/>
</dbReference>
<protein>
    <submittedName>
        <fullName evidence="7">FAD-binding oxidoreductase</fullName>
    </submittedName>
</protein>
<keyword evidence="8" id="KW-1185">Reference proteome</keyword>
<dbReference type="RefSeq" id="WP_285669621.1">
    <property type="nucleotide sequence ID" value="NZ_BSYI01000001.1"/>
</dbReference>
<dbReference type="InterPro" id="IPR016169">
    <property type="entry name" value="FAD-bd_PCMH_sub2"/>
</dbReference>
<dbReference type="InterPro" id="IPR012951">
    <property type="entry name" value="BBE"/>
</dbReference>
<keyword evidence="4" id="KW-0274">FAD</keyword>
<dbReference type="Pfam" id="PF08031">
    <property type="entry name" value="BBE"/>
    <property type="match status" value="1"/>
</dbReference>
<dbReference type="SUPFAM" id="SSF56176">
    <property type="entry name" value="FAD-binding/transporter-associated domain-like"/>
    <property type="match status" value="1"/>
</dbReference>
<dbReference type="InterPro" id="IPR036318">
    <property type="entry name" value="FAD-bd_PCMH-like_sf"/>
</dbReference>
<evidence type="ECO:0000313" key="8">
    <source>
        <dbReference type="Proteomes" id="UP001239909"/>
    </source>
</evidence>
<evidence type="ECO:0000256" key="5">
    <source>
        <dbReference type="ARBA" id="ARBA00023002"/>
    </source>
</evidence>
<dbReference type="PANTHER" id="PTHR42973:SF39">
    <property type="entry name" value="FAD-BINDING PCMH-TYPE DOMAIN-CONTAINING PROTEIN"/>
    <property type="match status" value="1"/>
</dbReference>
<dbReference type="InterPro" id="IPR050416">
    <property type="entry name" value="FAD-linked_Oxidoreductase"/>
</dbReference>
<dbReference type="Gene3D" id="3.40.462.20">
    <property type="match status" value="1"/>
</dbReference>
<dbReference type="Gene3D" id="3.30.43.10">
    <property type="entry name" value="Uridine Diphospho-n-acetylenolpyruvylglucosamine Reductase, domain 2"/>
    <property type="match status" value="1"/>
</dbReference>
<dbReference type="InterPro" id="IPR016166">
    <property type="entry name" value="FAD-bd_PCMH"/>
</dbReference>
<gene>
    <name evidence="7" type="ORF">LNKW23_02160</name>
</gene>
<dbReference type="PANTHER" id="PTHR42973">
    <property type="entry name" value="BINDING OXIDOREDUCTASE, PUTATIVE (AFU_ORTHOLOGUE AFUA_1G17690)-RELATED"/>
    <property type="match status" value="1"/>
</dbReference>
<evidence type="ECO:0000259" key="6">
    <source>
        <dbReference type="PROSITE" id="PS51387"/>
    </source>
</evidence>